<sequence length="193" mass="21383">MTGQAYDRAYFDALYTRDADPWDFRTSDYEKKKYAATIAMIGDRRYARSLEVGCSIGVLSAYLAPVCDAFLGVDISEIPLAAARATCSAFPNARFTCMATPGDWPEGQFDLIVLSEVLYFLPPDAVNIMAARVEKSLVRGGRVILANWLGSEETPQPGDLAADQFLSSVGLPLRRQDRKGLYRLDLLEKDQAR</sequence>
<dbReference type="GO" id="GO:0009312">
    <property type="term" value="P:oligosaccharide biosynthetic process"/>
    <property type="evidence" value="ECO:0007669"/>
    <property type="project" value="InterPro"/>
</dbReference>
<dbReference type="Pfam" id="PF05401">
    <property type="entry name" value="NodS"/>
    <property type="match status" value="1"/>
</dbReference>
<dbReference type="EMBL" id="JAESVB010000030">
    <property type="protein sequence ID" value="MCB8878329.1"/>
    <property type="molecule type" value="Genomic_DNA"/>
</dbReference>
<reference evidence="1" key="2">
    <citation type="submission" date="2021-01" db="EMBL/GenBank/DDBJ databases">
        <authorList>
            <person name="Mieszkin S."/>
            <person name="Pouder E."/>
            <person name="Alain K."/>
        </authorList>
    </citation>
    <scope>NUCLEOTIDE SEQUENCE</scope>
    <source>
        <strain evidence="1">HW T2.11</strain>
    </source>
</reference>
<dbReference type="AlphaFoldDB" id="A0A963YWB4"/>
<keyword evidence="1" id="KW-0808">Transferase</keyword>
<dbReference type="InterPro" id="IPR008715">
    <property type="entry name" value="SAM-MeTfrase_NodS-like"/>
</dbReference>
<accession>A0A963YWB4</accession>
<reference evidence="1" key="1">
    <citation type="journal article" date="2021" name="Microorganisms">
        <title>Acidisoma silvae sp. nov. and Acidisomacellulosilytica sp. nov., Two Acidophilic Bacteria Isolated from Decaying Wood, Hydrolyzing Cellulose and Producing Poly-3-hydroxybutyrate.</title>
        <authorList>
            <person name="Mieszkin S."/>
            <person name="Pouder E."/>
            <person name="Uroz S."/>
            <person name="Simon-Colin C."/>
            <person name="Alain K."/>
        </authorList>
    </citation>
    <scope>NUCLEOTIDE SEQUENCE</scope>
    <source>
        <strain evidence="1">HW T2.11</strain>
    </source>
</reference>
<keyword evidence="1" id="KW-0489">Methyltransferase</keyword>
<gene>
    <name evidence="1" type="ORF">ASILVAE211_24345</name>
</gene>
<evidence type="ECO:0000313" key="1">
    <source>
        <dbReference type="EMBL" id="MCB8878329.1"/>
    </source>
</evidence>
<keyword evidence="2" id="KW-1185">Reference proteome</keyword>
<dbReference type="PANTHER" id="PTHR43861">
    <property type="entry name" value="TRANS-ACONITATE 2-METHYLTRANSFERASE-RELATED"/>
    <property type="match status" value="1"/>
</dbReference>
<proteinExistence type="predicted"/>
<dbReference type="GO" id="GO:0032259">
    <property type="term" value="P:methylation"/>
    <property type="evidence" value="ECO:0007669"/>
    <property type="project" value="UniProtKB-KW"/>
</dbReference>
<dbReference type="RefSeq" id="WP_227323974.1">
    <property type="nucleotide sequence ID" value="NZ_JAESVB010000030.1"/>
</dbReference>
<dbReference type="InterPro" id="IPR029063">
    <property type="entry name" value="SAM-dependent_MTases_sf"/>
</dbReference>
<dbReference type="Proteomes" id="UP000708298">
    <property type="component" value="Unassembled WGS sequence"/>
</dbReference>
<dbReference type="GO" id="GO:0008757">
    <property type="term" value="F:S-adenosylmethionine-dependent methyltransferase activity"/>
    <property type="evidence" value="ECO:0007669"/>
    <property type="project" value="InterPro"/>
</dbReference>
<organism evidence="1 2">
    <name type="scientific">Acidisoma silvae</name>
    <dbReference type="NCBI Taxonomy" id="2802396"/>
    <lineage>
        <taxon>Bacteria</taxon>
        <taxon>Pseudomonadati</taxon>
        <taxon>Pseudomonadota</taxon>
        <taxon>Alphaproteobacteria</taxon>
        <taxon>Acetobacterales</taxon>
        <taxon>Acidocellaceae</taxon>
        <taxon>Acidisoma</taxon>
    </lineage>
</organism>
<dbReference type="Gene3D" id="3.40.50.150">
    <property type="entry name" value="Vaccinia Virus protein VP39"/>
    <property type="match status" value="1"/>
</dbReference>
<dbReference type="CDD" id="cd02440">
    <property type="entry name" value="AdoMet_MTases"/>
    <property type="match status" value="1"/>
</dbReference>
<comment type="caution">
    <text evidence="1">The sequence shown here is derived from an EMBL/GenBank/DDBJ whole genome shotgun (WGS) entry which is preliminary data.</text>
</comment>
<dbReference type="SUPFAM" id="SSF53335">
    <property type="entry name" value="S-adenosyl-L-methionine-dependent methyltransferases"/>
    <property type="match status" value="1"/>
</dbReference>
<name>A0A963YWB4_9PROT</name>
<protein>
    <submittedName>
        <fullName evidence="1">Class I SAM-dependent methyltransferase</fullName>
    </submittedName>
</protein>
<evidence type="ECO:0000313" key="2">
    <source>
        <dbReference type="Proteomes" id="UP000708298"/>
    </source>
</evidence>